<evidence type="ECO:0000256" key="3">
    <source>
        <dbReference type="ARBA" id="ARBA00022837"/>
    </source>
</evidence>
<organism evidence="5 6">
    <name type="scientific">Gadus morhua</name>
    <name type="common">Atlantic cod</name>
    <dbReference type="NCBI Taxonomy" id="8049"/>
    <lineage>
        <taxon>Eukaryota</taxon>
        <taxon>Metazoa</taxon>
        <taxon>Chordata</taxon>
        <taxon>Craniata</taxon>
        <taxon>Vertebrata</taxon>
        <taxon>Euteleostomi</taxon>
        <taxon>Actinopterygii</taxon>
        <taxon>Neopterygii</taxon>
        <taxon>Teleostei</taxon>
        <taxon>Neoteleostei</taxon>
        <taxon>Acanthomorphata</taxon>
        <taxon>Zeiogadaria</taxon>
        <taxon>Gadariae</taxon>
        <taxon>Gadiformes</taxon>
        <taxon>Gadoidei</taxon>
        <taxon>Gadidae</taxon>
        <taxon>Gadus</taxon>
    </lineage>
</organism>
<dbReference type="KEGG" id="gmh:115536191"/>
<reference evidence="5" key="1">
    <citation type="submission" date="2025-08" db="UniProtKB">
        <authorList>
            <consortium name="Ensembl"/>
        </authorList>
    </citation>
    <scope>IDENTIFICATION</scope>
</reference>
<dbReference type="InterPro" id="IPR011992">
    <property type="entry name" value="EF-hand-dom_pair"/>
</dbReference>
<dbReference type="Gene3D" id="1.10.238.10">
    <property type="entry name" value="EF-hand"/>
    <property type="match status" value="2"/>
</dbReference>
<dbReference type="Proteomes" id="UP000694546">
    <property type="component" value="Chromosome 22"/>
</dbReference>
<proteinExistence type="predicted"/>
<dbReference type="GO" id="GO:0036368">
    <property type="term" value="P:cone photoresponse recovery"/>
    <property type="evidence" value="ECO:0007669"/>
    <property type="project" value="Ensembl"/>
</dbReference>
<dbReference type="InterPro" id="IPR018247">
    <property type="entry name" value="EF_Hand_1_Ca_BS"/>
</dbReference>
<feature type="domain" description="EF-hand" evidence="4">
    <location>
        <begin position="61"/>
        <end position="96"/>
    </location>
</feature>
<dbReference type="PANTHER" id="PTHR23055:SF166">
    <property type="entry name" value="VISININ"/>
    <property type="match status" value="1"/>
</dbReference>
<dbReference type="PROSITE" id="PS00018">
    <property type="entry name" value="EF_HAND_1"/>
    <property type="match status" value="2"/>
</dbReference>
<dbReference type="SMART" id="SM00054">
    <property type="entry name" value="EFh"/>
    <property type="match status" value="2"/>
</dbReference>
<feature type="domain" description="EF-hand" evidence="4">
    <location>
        <begin position="97"/>
        <end position="132"/>
    </location>
</feature>
<accession>A0A8C4Z430</accession>
<evidence type="ECO:0000256" key="2">
    <source>
        <dbReference type="ARBA" id="ARBA00022737"/>
    </source>
</evidence>
<dbReference type="SUPFAM" id="SSF47473">
    <property type="entry name" value="EF-hand"/>
    <property type="match status" value="1"/>
</dbReference>
<reference evidence="5" key="2">
    <citation type="submission" date="2025-09" db="UniProtKB">
        <authorList>
            <consortium name="Ensembl"/>
        </authorList>
    </citation>
    <scope>IDENTIFICATION</scope>
</reference>
<dbReference type="CDD" id="cd00051">
    <property type="entry name" value="EFh"/>
    <property type="match status" value="1"/>
</dbReference>
<sequence length="195" mass="22175">MGNSRSGAVSKEILEELKMNTKFTEMEIVQWYEDFQKQCPSGRISKEDFEGIYSRFFPDSSAQTYAHHVFRSFDTNDDGTLDFKEYIIALHLTSTGKTARKLEWAFSLFDVDKNGYITKAEVREICAAIFKLIPAEELAGLPSDESTPDKRADKLWSCFDKGEDGERDRVAEAEFLAGLVDNDAALQLIQYQPTK</sequence>
<dbReference type="Ensembl" id="ENSGMOT00000006823.2">
    <property type="protein sequence ID" value="ENSGMOP00000006630.2"/>
    <property type="gene ID" value="ENSGMOG00000006260.2"/>
</dbReference>
<keyword evidence="6" id="KW-1185">Reference proteome</keyword>
<dbReference type="GeneTree" id="ENSGT00940000159441"/>
<dbReference type="PANTHER" id="PTHR23055">
    <property type="entry name" value="CALCIUM BINDING PROTEINS"/>
    <property type="match status" value="1"/>
</dbReference>
<name>A0A8C4Z430_GADMO</name>
<protein>
    <submittedName>
        <fullName evidence="5">Recoverin 3</fullName>
    </submittedName>
</protein>
<dbReference type="AlphaFoldDB" id="A0A8C4Z430"/>
<dbReference type="InterPro" id="IPR002048">
    <property type="entry name" value="EF_hand_dom"/>
</dbReference>
<dbReference type="Pfam" id="PF13833">
    <property type="entry name" value="EF-hand_8"/>
    <property type="match status" value="1"/>
</dbReference>
<evidence type="ECO:0000313" key="5">
    <source>
        <dbReference type="Ensembl" id="ENSGMOP00000006630.2"/>
    </source>
</evidence>
<dbReference type="GO" id="GO:0005509">
    <property type="term" value="F:calcium ion binding"/>
    <property type="evidence" value="ECO:0007669"/>
    <property type="project" value="InterPro"/>
</dbReference>
<dbReference type="PROSITE" id="PS50222">
    <property type="entry name" value="EF_HAND_2"/>
    <property type="match status" value="2"/>
</dbReference>
<evidence type="ECO:0000313" key="6">
    <source>
        <dbReference type="Proteomes" id="UP000694546"/>
    </source>
</evidence>
<dbReference type="PRINTS" id="PR00450">
    <property type="entry name" value="RECOVERIN"/>
</dbReference>
<evidence type="ECO:0000259" key="4">
    <source>
        <dbReference type="PROSITE" id="PS50222"/>
    </source>
</evidence>
<keyword evidence="1" id="KW-0479">Metal-binding</keyword>
<dbReference type="InterPro" id="IPR028846">
    <property type="entry name" value="Recoverin"/>
</dbReference>
<keyword evidence="2" id="KW-0677">Repeat</keyword>
<evidence type="ECO:0000256" key="1">
    <source>
        <dbReference type="ARBA" id="ARBA00022723"/>
    </source>
</evidence>
<dbReference type="OMA" id="KKQCPTG"/>
<dbReference type="Pfam" id="PF13499">
    <property type="entry name" value="EF-hand_7"/>
    <property type="match status" value="1"/>
</dbReference>
<keyword evidence="3" id="KW-0106">Calcium</keyword>